<evidence type="ECO:0000256" key="3">
    <source>
        <dbReference type="PROSITE-ProRule" id="PRU00169"/>
    </source>
</evidence>
<dbReference type="InterPro" id="IPR011006">
    <property type="entry name" value="CheY-like_superfamily"/>
</dbReference>
<evidence type="ECO:0000256" key="1">
    <source>
        <dbReference type="ARBA" id="ARBA00012528"/>
    </source>
</evidence>
<name>A0A328YSC1_9BURK</name>
<dbReference type="PROSITE" id="PS50110">
    <property type="entry name" value="RESPONSE_REGULATORY"/>
    <property type="match status" value="1"/>
</dbReference>
<gene>
    <name evidence="6" type="ORF">AX018_104315</name>
</gene>
<evidence type="ECO:0000259" key="4">
    <source>
        <dbReference type="PROSITE" id="PS50110"/>
    </source>
</evidence>
<dbReference type="OrthoDB" id="9813903at2"/>
<dbReference type="NCBIfam" id="TIGR00254">
    <property type="entry name" value="GGDEF"/>
    <property type="match status" value="1"/>
</dbReference>
<feature type="modified residue" description="4-aspartylphosphate" evidence="3">
    <location>
        <position position="52"/>
    </location>
</feature>
<sequence>MQQKILLVDDDLGAIKLMRYMLAGLGDVQFATNGADALRLVSEAPPSVIVLDAEMPGMSGFEVCRAVKADPATADVPIIFVTSHAEVDLELEGFALGAADFIAKPVRPALLQARVKTQLRLSQLTQELRQIAATDGLTQLANRRKFDESLLQEWQRCQRSGTALSMLLVDVDHFKQFNDRYGHPAGDDCLRQVAQALRDAGLRLGDLAARYGGEEFALLMPQTDRAGAAFVARRIMENVAALRIEHGDSAAAGRLSVSIGIASCDEYSADWLPSRGEHGEASMREQADRLVRSADQALYAAKQAGRARAYQGHVSDTAPGSAPVLAVPPLSLLASATGPGPRPGTDR</sequence>
<dbReference type="SUPFAM" id="SSF55073">
    <property type="entry name" value="Nucleotide cyclase"/>
    <property type="match status" value="1"/>
</dbReference>
<dbReference type="EMBL" id="QLTA01000043">
    <property type="protein sequence ID" value="RAR76739.1"/>
    <property type="molecule type" value="Genomic_DNA"/>
</dbReference>
<dbReference type="SMART" id="SM00267">
    <property type="entry name" value="GGDEF"/>
    <property type="match status" value="1"/>
</dbReference>
<dbReference type="GO" id="GO:0052621">
    <property type="term" value="F:diguanylate cyclase activity"/>
    <property type="evidence" value="ECO:0007669"/>
    <property type="project" value="UniProtKB-EC"/>
</dbReference>
<dbReference type="PANTHER" id="PTHR45138:SF9">
    <property type="entry name" value="DIGUANYLATE CYCLASE DGCM-RELATED"/>
    <property type="match status" value="1"/>
</dbReference>
<accession>A0A328YSC1</accession>
<keyword evidence="3" id="KW-0597">Phosphoprotein</keyword>
<feature type="domain" description="GGDEF" evidence="5">
    <location>
        <begin position="162"/>
        <end position="314"/>
    </location>
</feature>
<reference evidence="6 7" key="1">
    <citation type="submission" date="2018-06" db="EMBL/GenBank/DDBJ databases">
        <title>Genomic Encyclopedia of Archaeal and Bacterial Type Strains, Phase II (KMG-II): from individual species to whole genera.</title>
        <authorList>
            <person name="Goeker M."/>
        </authorList>
    </citation>
    <scope>NUCLEOTIDE SEQUENCE [LARGE SCALE GENOMIC DNA]</scope>
    <source>
        <strain evidence="6 7">CFPB 3232</strain>
    </source>
</reference>
<dbReference type="SMART" id="SM00448">
    <property type="entry name" value="REC"/>
    <property type="match status" value="1"/>
</dbReference>
<dbReference type="PANTHER" id="PTHR45138">
    <property type="entry name" value="REGULATORY COMPONENTS OF SENSORY TRANSDUCTION SYSTEM"/>
    <property type="match status" value="1"/>
</dbReference>
<evidence type="ECO:0000256" key="2">
    <source>
        <dbReference type="ARBA" id="ARBA00034247"/>
    </source>
</evidence>
<dbReference type="GO" id="GO:0000160">
    <property type="term" value="P:phosphorelay signal transduction system"/>
    <property type="evidence" value="ECO:0007669"/>
    <property type="project" value="InterPro"/>
</dbReference>
<dbReference type="InterPro" id="IPR001789">
    <property type="entry name" value="Sig_transdc_resp-reg_receiver"/>
</dbReference>
<dbReference type="InterPro" id="IPR000160">
    <property type="entry name" value="GGDEF_dom"/>
</dbReference>
<evidence type="ECO:0000313" key="6">
    <source>
        <dbReference type="EMBL" id="RAR76739.1"/>
    </source>
</evidence>
<dbReference type="GO" id="GO:0043709">
    <property type="term" value="P:cell adhesion involved in single-species biofilm formation"/>
    <property type="evidence" value="ECO:0007669"/>
    <property type="project" value="TreeGrafter"/>
</dbReference>
<dbReference type="InterPro" id="IPR029787">
    <property type="entry name" value="Nucleotide_cyclase"/>
</dbReference>
<dbReference type="FunFam" id="3.30.70.270:FF:000001">
    <property type="entry name" value="Diguanylate cyclase domain protein"/>
    <property type="match status" value="1"/>
</dbReference>
<dbReference type="Pfam" id="PF00072">
    <property type="entry name" value="Response_reg"/>
    <property type="match status" value="1"/>
</dbReference>
<proteinExistence type="predicted"/>
<comment type="catalytic activity">
    <reaction evidence="2">
        <text>2 GTP = 3',3'-c-di-GMP + 2 diphosphate</text>
        <dbReference type="Rhea" id="RHEA:24898"/>
        <dbReference type="ChEBI" id="CHEBI:33019"/>
        <dbReference type="ChEBI" id="CHEBI:37565"/>
        <dbReference type="ChEBI" id="CHEBI:58805"/>
        <dbReference type="EC" id="2.7.7.65"/>
    </reaction>
</comment>
<dbReference type="RefSeq" id="WP_111880148.1">
    <property type="nucleotide sequence ID" value="NZ_CBCSGC010000051.1"/>
</dbReference>
<comment type="caution">
    <text evidence="6">The sequence shown here is derived from an EMBL/GenBank/DDBJ whole genome shotgun (WGS) entry which is preliminary data.</text>
</comment>
<dbReference type="Pfam" id="PF00990">
    <property type="entry name" value="GGDEF"/>
    <property type="match status" value="1"/>
</dbReference>
<dbReference type="GO" id="GO:1902201">
    <property type="term" value="P:negative regulation of bacterial-type flagellum-dependent cell motility"/>
    <property type="evidence" value="ECO:0007669"/>
    <property type="project" value="TreeGrafter"/>
</dbReference>
<dbReference type="InterPro" id="IPR050469">
    <property type="entry name" value="Diguanylate_Cyclase"/>
</dbReference>
<organism evidence="6 7">
    <name type="scientific">Paracidovorax anthurii</name>
    <dbReference type="NCBI Taxonomy" id="78229"/>
    <lineage>
        <taxon>Bacteria</taxon>
        <taxon>Pseudomonadati</taxon>
        <taxon>Pseudomonadota</taxon>
        <taxon>Betaproteobacteria</taxon>
        <taxon>Burkholderiales</taxon>
        <taxon>Comamonadaceae</taxon>
        <taxon>Paracidovorax</taxon>
    </lineage>
</organism>
<protein>
    <recommendedName>
        <fullName evidence="1">diguanylate cyclase</fullName>
        <ecNumber evidence="1">2.7.7.65</ecNumber>
    </recommendedName>
</protein>
<keyword evidence="7" id="KW-1185">Reference proteome</keyword>
<dbReference type="InterPro" id="IPR043128">
    <property type="entry name" value="Rev_trsase/Diguanyl_cyclase"/>
</dbReference>
<dbReference type="Gene3D" id="3.30.70.270">
    <property type="match status" value="1"/>
</dbReference>
<feature type="domain" description="Response regulatory" evidence="4">
    <location>
        <begin position="4"/>
        <end position="119"/>
    </location>
</feature>
<dbReference type="GO" id="GO:0005886">
    <property type="term" value="C:plasma membrane"/>
    <property type="evidence" value="ECO:0007669"/>
    <property type="project" value="TreeGrafter"/>
</dbReference>
<dbReference type="CDD" id="cd01949">
    <property type="entry name" value="GGDEF"/>
    <property type="match status" value="1"/>
</dbReference>
<dbReference type="AlphaFoldDB" id="A0A328YSC1"/>
<dbReference type="PROSITE" id="PS50887">
    <property type="entry name" value="GGDEF"/>
    <property type="match status" value="1"/>
</dbReference>
<dbReference type="Proteomes" id="UP000248856">
    <property type="component" value="Unassembled WGS sequence"/>
</dbReference>
<dbReference type="Gene3D" id="3.40.50.2300">
    <property type="match status" value="1"/>
</dbReference>
<evidence type="ECO:0000313" key="7">
    <source>
        <dbReference type="Proteomes" id="UP000248856"/>
    </source>
</evidence>
<evidence type="ECO:0000259" key="5">
    <source>
        <dbReference type="PROSITE" id="PS50887"/>
    </source>
</evidence>
<dbReference type="SUPFAM" id="SSF52172">
    <property type="entry name" value="CheY-like"/>
    <property type="match status" value="1"/>
</dbReference>
<dbReference type="EC" id="2.7.7.65" evidence="1"/>